<protein>
    <recommendedName>
        <fullName evidence="4">Ig-like domain-containing protein</fullName>
    </recommendedName>
</protein>
<evidence type="ECO:0000256" key="2">
    <source>
        <dbReference type="ARBA" id="ARBA00023157"/>
    </source>
</evidence>
<evidence type="ECO:0000259" key="4">
    <source>
        <dbReference type="PROSITE" id="PS50835"/>
    </source>
</evidence>
<keyword evidence="1" id="KW-0732">Signal</keyword>
<dbReference type="InterPro" id="IPR013783">
    <property type="entry name" value="Ig-like_fold"/>
</dbReference>
<proteinExistence type="predicted"/>
<dbReference type="Ensembl" id="ENSAZOT00000027806.1">
    <property type="protein sequence ID" value="ENSAZOP00000025924.1"/>
    <property type="gene ID" value="ENSAZOG00000016588.1"/>
</dbReference>
<dbReference type="PROSITE" id="PS50835">
    <property type="entry name" value="IG_LIKE"/>
    <property type="match status" value="1"/>
</dbReference>
<name>A0A8B9ZYP8_9AVES</name>
<organism evidence="5 6">
    <name type="scientific">Anas zonorhyncha</name>
    <name type="common">Eastern spot-billed duck</name>
    <dbReference type="NCBI Taxonomy" id="75864"/>
    <lineage>
        <taxon>Eukaryota</taxon>
        <taxon>Metazoa</taxon>
        <taxon>Chordata</taxon>
        <taxon>Craniata</taxon>
        <taxon>Vertebrata</taxon>
        <taxon>Euteleostomi</taxon>
        <taxon>Archelosauria</taxon>
        <taxon>Archosauria</taxon>
        <taxon>Dinosauria</taxon>
        <taxon>Saurischia</taxon>
        <taxon>Theropoda</taxon>
        <taxon>Coelurosauria</taxon>
        <taxon>Aves</taxon>
        <taxon>Neognathae</taxon>
        <taxon>Galloanserae</taxon>
        <taxon>Anseriformes</taxon>
        <taxon>Anatidae</taxon>
        <taxon>Anatinae</taxon>
        <taxon>Anas</taxon>
    </lineage>
</organism>
<accession>A0A8B9ZYP8</accession>
<dbReference type="PANTHER" id="PTHR16423:SF6">
    <property type="entry name" value="TRIGGERING RECEPTOR EXPRESSED ON MYELOID CELLS 2-RELATED"/>
    <property type="match status" value="1"/>
</dbReference>
<keyword evidence="2" id="KW-1015">Disulfide bond</keyword>
<dbReference type="CDD" id="cd05716">
    <property type="entry name" value="IgV_pIgR_like"/>
    <property type="match status" value="1"/>
</dbReference>
<reference evidence="5" key="1">
    <citation type="submission" date="2025-08" db="UniProtKB">
        <authorList>
            <consortium name="Ensembl"/>
        </authorList>
    </citation>
    <scope>IDENTIFICATION</scope>
</reference>
<feature type="domain" description="Ig-like" evidence="4">
    <location>
        <begin position="4"/>
        <end position="118"/>
    </location>
</feature>
<dbReference type="InterPro" id="IPR013106">
    <property type="entry name" value="Ig_V-set"/>
</dbReference>
<dbReference type="GO" id="GO:0038023">
    <property type="term" value="F:signaling receptor activity"/>
    <property type="evidence" value="ECO:0007669"/>
    <property type="project" value="TreeGrafter"/>
</dbReference>
<evidence type="ECO:0000256" key="3">
    <source>
        <dbReference type="ARBA" id="ARBA00023319"/>
    </source>
</evidence>
<keyword evidence="3" id="KW-0393">Immunoglobulin domain</keyword>
<dbReference type="InterPro" id="IPR007110">
    <property type="entry name" value="Ig-like_dom"/>
</dbReference>
<sequence length="225" mass="25361">LPSPSPLLVFAGLQAQTREELSQHEGSDLSVLCPYPAKVDHREMKKAWCRAVGQTGRCELVVITDTAYLWGTNSGQNGRAWIQDDTQKRSVTITMEKLQAQDSGVYWCALYTPNATINFTRIMEVRLSVAKREYLLTDFGLVSPASSWELPSVLTHYHVAMNPPGHSRFLHSLPFLITMLCEERLLSNSCSMEGDELEYVLGRGGHFWKCIGNPTSMEILRRIIE</sequence>
<evidence type="ECO:0000256" key="1">
    <source>
        <dbReference type="ARBA" id="ARBA00022729"/>
    </source>
</evidence>
<reference evidence="5" key="2">
    <citation type="submission" date="2025-09" db="UniProtKB">
        <authorList>
            <consortium name="Ensembl"/>
        </authorList>
    </citation>
    <scope>IDENTIFICATION</scope>
</reference>
<dbReference type="Gene3D" id="2.60.40.10">
    <property type="entry name" value="Immunoglobulins"/>
    <property type="match status" value="1"/>
</dbReference>
<dbReference type="Proteomes" id="UP000694549">
    <property type="component" value="Unplaced"/>
</dbReference>
<evidence type="ECO:0000313" key="6">
    <source>
        <dbReference type="Proteomes" id="UP000694549"/>
    </source>
</evidence>
<dbReference type="PANTHER" id="PTHR16423">
    <property type="entry name" value="TREM-LIKE TRANSCRIPT PROTEIN"/>
    <property type="match status" value="1"/>
</dbReference>
<dbReference type="InterPro" id="IPR052314">
    <property type="entry name" value="Immune_rcpt_domain"/>
</dbReference>
<keyword evidence="6" id="KW-1185">Reference proteome</keyword>
<dbReference type="SUPFAM" id="SSF48726">
    <property type="entry name" value="Immunoglobulin"/>
    <property type="match status" value="1"/>
</dbReference>
<evidence type="ECO:0000313" key="5">
    <source>
        <dbReference type="Ensembl" id="ENSAZOP00000025924.1"/>
    </source>
</evidence>
<dbReference type="GO" id="GO:0009986">
    <property type="term" value="C:cell surface"/>
    <property type="evidence" value="ECO:0007669"/>
    <property type="project" value="TreeGrafter"/>
</dbReference>
<dbReference type="AlphaFoldDB" id="A0A8B9ZYP8"/>
<dbReference type="Pfam" id="PF07686">
    <property type="entry name" value="V-set"/>
    <property type="match status" value="1"/>
</dbReference>
<dbReference type="InterPro" id="IPR036179">
    <property type="entry name" value="Ig-like_dom_sf"/>
</dbReference>